<dbReference type="InterPro" id="IPR000182">
    <property type="entry name" value="GNAT_dom"/>
</dbReference>
<dbReference type="eggNOG" id="COG0456">
    <property type="taxonomic scope" value="Bacteria"/>
</dbReference>
<accession>A0A160MHV5</accession>
<protein>
    <submittedName>
        <fullName evidence="2">GNAT family acetyltransferase</fullName>
    </submittedName>
</protein>
<dbReference type="EMBL" id="CP015506">
    <property type="protein sequence ID" value="AND42693.1"/>
    <property type="molecule type" value="Genomic_DNA"/>
</dbReference>
<name>A0A160MHV5_9BACI</name>
<dbReference type="KEGG" id="bon:A361_03105"/>
<keyword evidence="2" id="KW-0808">Transferase</keyword>
<dbReference type="SUPFAM" id="SSF55729">
    <property type="entry name" value="Acyl-CoA N-acyltransferases (Nat)"/>
    <property type="match status" value="1"/>
</dbReference>
<evidence type="ECO:0000259" key="1">
    <source>
        <dbReference type="PROSITE" id="PS51186"/>
    </source>
</evidence>
<dbReference type="STRING" id="1196031.A361_03105"/>
<dbReference type="Proteomes" id="UP000077856">
    <property type="component" value="Chromosome"/>
</dbReference>
<sequence>MNNVMIRRPAAEDAKDLNHFFRMVITDTFLKEGIGDLLEDMEEEIIAKKNYLNMDMKSGGRERYFLIALLGDKIVGSIEYGAANELIIRGSDQALNGFYEVGTVFVHPDYQKKGIGNQLLAAMYLTLRNKGVEEFCLDSGYKHSQKIWRRKFGEPDYLLKDYWGEGSHHMIWRIKVNSIK</sequence>
<dbReference type="CDD" id="cd04301">
    <property type="entry name" value="NAT_SF"/>
    <property type="match status" value="1"/>
</dbReference>
<dbReference type="Gene3D" id="3.40.630.30">
    <property type="match status" value="1"/>
</dbReference>
<evidence type="ECO:0000313" key="2">
    <source>
        <dbReference type="EMBL" id="AND42693.1"/>
    </source>
</evidence>
<dbReference type="InterPro" id="IPR016181">
    <property type="entry name" value="Acyl_CoA_acyltransferase"/>
</dbReference>
<dbReference type="Pfam" id="PF00583">
    <property type="entry name" value="Acetyltransf_1"/>
    <property type="match status" value="1"/>
</dbReference>
<dbReference type="GO" id="GO:0016747">
    <property type="term" value="F:acyltransferase activity, transferring groups other than amino-acyl groups"/>
    <property type="evidence" value="ECO:0007669"/>
    <property type="project" value="InterPro"/>
</dbReference>
<reference evidence="2 3" key="1">
    <citation type="submission" date="2016-04" db="EMBL/GenBank/DDBJ databases">
        <title>Complete genome sequence of Bacillus oceanisediminis strain 2691.</title>
        <authorList>
            <person name="Jeong H."/>
            <person name="Kim H.J."/>
            <person name="Lee D.-W."/>
        </authorList>
    </citation>
    <scope>NUCLEOTIDE SEQUENCE [LARGE SCALE GENOMIC DNA]</scope>
    <source>
        <strain evidence="2 3">2691</strain>
    </source>
</reference>
<gene>
    <name evidence="2" type="ORF">A361_03105</name>
</gene>
<feature type="domain" description="N-acetyltransferase" evidence="1">
    <location>
        <begin position="4"/>
        <end position="177"/>
    </location>
</feature>
<dbReference type="PROSITE" id="PS51186">
    <property type="entry name" value="GNAT"/>
    <property type="match status" value="1"/>
</dbReference>
<evidence type="ECO:0000313" key="3">
    <source>
        <dbReference type="Proteomes" id="UP000077856"/>
    </source>
</evidence>
<dbReference type="RefSeq" id="WP_026041585.1">
    <property type="nucleotide sequence ID" value="NZ_CP015506.1"/>
</dbReference>
<proteinExistence type="predicted"/>
<organism evidence="2 3">
    <name type="scientific">Cytobacillus oceanisediminis 2691</name>
    <dbReference type="NCBI Taxonomy" id="1196031"/>
    <lineage>
        <taxon>Bacteria</taxon>
        <taxon>Bacillati</taxon>
        <taxon>Bacillota</taxon>
        <taxon>Bacilli</taxon>
        <taxon>Bacillales</taxon>
        <taxon>Bacillaceae</taxon>
        <taxon>Cytobacillus</taxon>
    </lineage>
</organism>
<dbReference type="AlphaFoldDB" id="A0A160MHV5"/>